<dbReference type="GO" id="GO:0004252">
    <property type="term" value="F:serine-type endopeptidase activity"/>
    <property type="evidence" value="ECO:0007669"/>
    <property type="project" value="InterPro"/>
</dbReference>
<dbReference type="RefSeq" id="WP_179650489.1">
    <property type="nucleotide sequence ID" value="NZ_JACBZM010000001.1"/>
</dbReference>
<evidence type="ECO:0000259" key="5">
    <source>
        <dbReference type="PROSITE" id="PS50106"/>
    </source>
</evidence>
<feature type="transmembrane region" description="Helical" evidence="4">
    <location>
        <begin position="33"/>
        <end position="56"/>
    </location>
</feature>
<protein>
    <submittedName>
        <fullName evidence="6">S1-C subfamily serine protease</fullName>
    </submittedName>
</protein>
<dbReference type="EMBL" id="JACBZM010000001">
    <property type="protein sequence ID" value="NYI46620.1"/>
    <property type="molecule type" value="Genomic_DNA"/>
</dbReference>
<evidence type="ECO:0000256" key="1">
    <source>
        <dbReference type="ARBA" id="ARBA00022670"/>
    </source>
</evidence>
<dbReference type="SUPFAM" id="SSF50494">
    <property type="entry name" value="Trypsin-like serine proteases"/>
    <property type="match status" value="1"/>
</dbReference>
<dbReference type="PANTHER" id="PTHR43343">
    <property type="entry name" value="PEPTIDASE S12"/>
    <property type="match status" value="1"/>
</dbReference>
<sequence>MTSPTPPPPYLPPPPPPPFGPAGHARRRSGRGLVAAGVAGGVLLVGTGAATTAVALQVLDRDGAASAGTSLVPSTTAQDGTGSRPDTGTLPELTPYGGGQDAGSETASDASAEQSTGIVQITSTLTNGTGAGTGLVLDADGTIVTNHHVVDGATRIEVTVVSTGQTYRATYLGGDAVTDVAVLQLEGASGLTPVDLSDDAAQVGDQITAVGDAGGDGGSLTAAPGTVSALGQDITVQETDGSSTKLTDLIRMDAYVVPGDSGGAVLDDQGDVVGMNVAASSGSRNVTGYAIPIATVESVVDRIEAGDESGDIELGYSGYLGVGLDPSASSALIAQVIDDTAAEEAGLAVGDTITAVDGDTIGTADALRSAIAAHDPGDRVTITWTTSGGSTRSATVTLGEGPVS</sequence>
<keyword evidence="1 6" id="KW-0645">Protease</keyword>
<name>A0A7Z0CQ54_9ACTN</name>
<proteinExistence type="predicted"/>
<dbReference type="Gene3D" id="2.40.10.120">
    <property type="match status" value="1"/>
</dbReference>
<evidence type="ECO:0000256" key="2">
    <source>
        <dbReference type="ARBA" id="ARBA00022801"/>
    </source>
</evidence>
<dbReference type="SUPFAM" id="SSF50156">
    <property type="entry name" value="PDZ domain-like"/>
    <property type="match status" value="1"/>
</dbReference>
<dbReference type="PRINTS" id="PR00834">
    <property type="entry name" value="PROTEASES2C"/>
</dbReference>
<dbReference type="Pfam" id="PF13365">
    <property type="entry name" value="Trypsin_2"/>
    <property type="match status" value="1"/>
</dbReference>
<dbReference type="Gene3D" id="2.30.42.10">
    <property type="match status" value="1"/>
</dbReference>
<keyword evidence="2" id="KW-0378">Hydrolase</keyword>
<evidence type="ECO:0000313" key="7">
    <source>
        <dbReference type="Proteomes" id="UP000562045"/>
    </source>
</evidence>
<feature type="domain" description="PDZ" evidence="5">
    <location>
        <begin position="317"/>
        <end position="361"/>
    </location>
</feature>
<dbReference type="InterPro" id="IPR051201">
    <property type="entry name" value="Chloro_Bact_Ser_Proteases"/>
</dbReference>
<dbReference type="GO" id="GO:0006508">
    <property type="term" value="P:proteolysis"/>
    <property type="evidence" value="ECO:0007669"/>
    <property type="project" value="UniProtKB-KW"/>
</dbReference>
<feature type="compositionally biased region" description="Pro residues" evidence="3">
    <location>
        <begin position="1"/>
        <end position="20"/>
    </location>
</feature>
<evidence type="ECO:0000256" key="4">
    <source>
        <dbReference type="SAM" id="Phobius"/>
    </source>
</evidence>
<dbReference type="InterPro" id="IPR009003">
    <property type="entry name" value="Peptidase_S1_PA"/>
</dbReference>
<feature type="region of interest" description="Disordered" evidence="3">
    <location>
        <begin position="1"/>
        <end position="28"/>
    </location>
</feature>
<dbReference type="Proteomes" id="UP000562045">
    <property type="component" value="Unassembled WGS sequence"/>
</dbReference>
<organism evidence="6 7">
    <name type="scientific">Nocardioides aromaticivorans</name>
    <dbReference type="NCBI Taxonomy" id="200618"/>
    <lineage>
        <taxon>Bacteria</taxon>
        <taxon>Bacillati</taxon>
        <taxon>Actinomycetota</taxon>
        <taxon>Actinomycetes</taxon>
        <taxon>Propionibacteriales</taxon>
        <taxon>Nocardioidaceae</taxon>
        <taxon>Nocardioides</taxon>
    </lineage>
</organism>
<dbReference type="SMART" id="SM00228">
    <property type="entry name" value="PDZ"/>
    <property type="match status" value="1"/>
</dbReference>
<dbReference type="AlphaFoldDB" id="A0A7Z0CQ54"/>
<keyword evidence="4" id="KW-1133">Transmembrane helix</keyword>
<evidence type="ECO:0000313" key="6">
    <source>
        <dbReference type="EMBL" id="NYI46620.1"/>
    </source>
</evidence>
<feature type="region of interest" description="Disordered" evidence="3">
    <location>
        <begin position="66"/>
        <end position="114"/>
    </location>
</feature>
<dbReference type="Pfam" id="PF13180">
    <property type="entry name" value="PDZ_2"/>
    <property type="match status" value="1"/>
</dbReference>
<accession>A0A7Z0CQ54</accession>
<dbReference type="InterPro" id="IPR001940">
    <property type="entry name" value="Peptidase_S1C"/>
</dbReference>
<keyword evidence="4" id="KW-0812">Transmembrane</keyword>
<evidence type="ECO:0000256" key="3">
    <source>
        <dbReference type="SAM" id="MobiDB-lite"/>
    </source>
</evidence>
<dbReference type="InterPro" id="IPR036034">
    <property type="entry name" value="PDZ_sf"/>
</dbReference>
<dbReference type="PROSITE" id="PS50106">
    <property type="entry name" value="PDZ"/>
    <property type="match status" value="1"/>
</dbReference>
<feature type="compositionally biased region" description="Polar residues" evidence="3">
    <location>
        <begin position="103"/>
        <end position="114"/>
    </location>
</feature>
<gene>
    <name evidence="6" type="ORF">BJ993_003700</name>
</gene>
<feature type="compositionally biased region" description="Polar residues" evidence="3">
    <location>
        <begin position="67"/>
        <end position="86"/>
    </location>
</feature>
<dbReference type="PANTHER" id="PTHR43343:SF3">
    <property type="entry name" value="PROTEASE DO-LIKE 8, CHLOROPLASTIC"/>
    <property type="match status" value="1"/>
</dbReference>
<keyword evidence="4" id="KW-0472">Membrane</keyword>
<comment type="caution">
    <text evidence="6">The sequence shown here is derived from an EMBL/GenBank/DDBJ whole genome shotgun (WGS) entry which is preliminary data.</text>
</comment>
<reference evidence="6 7" key="1">
    <citation type="submission" date="2020-07" db="EMBL/GenBank/DDBJ databases">
        <title>Sequencing the genomes of 1000 actinobacteria strains.</title>
        <authorList>
            <person name="Klenk H.-P."/>
        </authorList>
    </citation>
    <scope>NUCLEOTIDE SEQUENCE [LARGE SCALE GENOMIC DNA]</scope>
    <source>
        <strain evidence="6 7">DSM 15131</strain>
    </source>
</reference>
<dbReference type="InterPro" id="IPR001478">
    <property type="entry name" value="PDZ"/>
</dbReference>